<dbReference type="PANTHER" id="PTHR35580:SF1">
    <property type="entry name" value="PHYTASE-LIKE DOMAIN-CONTAINING PROTEIN"/>
    <property type="match status" value="1"/>
</dbReference>
<dbReference type="InterPro" id="IPR010620">
    <property type="entry name" value="SBBP_repeat"/>
</dbReference>
<evidence type="ECO:0000313" key="3">
    <source>
        <dbReference type="Proteomes" id="UP000642468"/>
    </source>
</evidence>
<organism evidence="2 3">
    <name type="scientific">Hymenobacter duratus</name>
    <dbReference type="NCBI Taxonomy" id="2771356"/>
    <lineage>
        <taxon>Bacteria</taxon>
        <taxon>Pseudomonadati</taxon>
        <taxon>Bacteroidota</taxon>
        <taxon>Cytophagia</taxon>
        <taxon>Cytophagales</taxon>
        <taxon>Hymenobacteraceae</taxon>
        <taxon>Hymenobacter</taxon>
    </lineage>
</organism>
<evidence type="ECO:0000313" key="2">
    <source>
        <dbReference type="EMBL" id="MBD2713473.1"/>
    </source>
</evidence>
<accession>A0ABR8JD04</accession>
<dbReference type="Gene3D" id="2.120.10.30">
    <property type="entry name" value="TolB, C-terminal domain"/>
    <property type="match status" value="1"/>
</dbReference>
<feature type="signal peptide" evidence="1">
    <location>
        <begin position="1"/>
        <end position="27"/>
    </location>
</feature>
<dbReference type="PANTHER" id="PTHR35580">
    <property type="entry name" value="CELL SURFACE GLYCOPROTEIN (S-LAYER PROTEIN)-LIKE PROTEIN"/>
    <property type="match status" value="1"/>
</dbReference>
<dbReference type="EMBL" id="JACWZZ010000001">
    <property type="protein sequence ID" value="MBD2713473.1"/>
    <property type="molecule type" value="Genomic_DNA"/>
</dbReference>
<dbReference type="SUPFAM" id="SSF101898">
    <property type="entry name" value="NHL repeat"/>
    <property type="match status" value="1"/>
</dbReference>
<keyword evidence="1" id="KW-0732">Signal</keyword>
<feature type="chain" id="PRO_5046895110" evidence="1">
    <location>
        <begin position="28"/>
        <end position="554"/>
    </location>
</feature>
<comment type="caution">
    <text evidence="2">The sequence shown here is derived from an EMBL/GenBank/DDBJ whole genome shotgun (WGS) entry which is preliminary data.</text>
</comment>
<dbReference type="Pfam" id="PF06739">
    <property type="entry name" value="SBBP"/>
    <property type="match status" value="2"/>
</dbReference>
<keyword evidence="3" id="KW-1185">Reference proteome</keyword>
<evidence type="ECO:0000256" key="1">
    <source>
        <dbReference type="SAM" id="SignalP"/>
    </source>
</evidence>
<dbReference type="InterPro" id="IPR052918">
    <property type="entry name" value="Motility_Chemotaxis_Reg"/>
</dbReference>
<dbReference type="Proteomes" id="UP000642468">
    <property type="component" value="Unassembled WGS sequence"/>
</dbReference>
<protein>
    <submittedName>
        <fullName evidence="2">SBBP repeat-containing protein</fullName>
    </submittedName>
</protein>
<dbReference type="InterPro" id="IPR011042">
    <property type="entry name" value="6-blade_b-propeller_TolB-like"/>
</dbReference>
<dbReference type="RefSeq" id="WP_190782649.1">
    <property type="nucleotide sequence ID" value="NZ_JACWZZ010000001.1"/>
</dbReference>
<reference evidence="2 3" key="1">
    <citation type="submission" date="2020-09" db="EMBL/GenBank/DDBJ databases">
        <authorList>
            <person name="Kim M.K."/>
        </authorList>
    </citation>
    <scope>NUCLEOTIDE SEQUENCE [LARGE SCALE GENOMIC DNA]</scope>
    <source>
        <strain evidence="2 3">BT646</strain>
    </source>
</reference>
<sequence length="554" mass="55668">MLLFYRFRRFMLAAVGSLAFYSAAAQAPTFDRAMAFGNLSTPGGSDVDQTVVDAQGNIYIVGTFGSTLRLGTTTLYSNGGSDAFVAKLDAAGNVVWALNGGGSTTDYGRGIGVDAAGNVYVTGIFAGPTATFGSTTLRASNGGLFDIYVAKLSPSGTWLWAVQGGGGSGGEEYAQSLAVDGTGNAYITGTYSSASATFGNTALTNTGPTGSAEIFVAKLNDAGSWQWAVSGGGSGADFAESIVLDGSGNAYITGSTNSLNAVFGSVGLARTSPNSGLLVARLSTSGNWQWATGSGGTGRVNGYDLTVDAAGNSFVAGQFFGTATFGSARLISNGATNTDMVVARLDNTGAFVWATAGGGGGTEIGHGMALDGMGSVYVGASFNSATLTLGSSSLTSAGSFDALVGRLSATTGTWQGAVTAGGTGSDQVQHLASGPGNTLYLTGNFADAPADFGSLRLINNAGSLPTGFLARLTASPLSSNSASSKPSFTLWPNPSTGTVWLLGPEPGQQVEVFTALGQHLSTHTQPSQGPLPLTLPAGLYLVRSAGTSQRLLVE</sequence>
<gene>
    <name evidence="2" type="ORF">IC231_00325</name>
</gene>
<name>A0ABR8JD04_9BACT</name>
<proteinExistence type="predicted"/>